<feature type="region of interest" description="Disordered" evidence="1">
    <location>
        <begin position="39"/>
        <end position="73"/>
    </location>
</feature>
<proteinExistence type="predicted"/>
<protein>
    <submittedName>
        <fullName evidence="2">Uncharacterized protein</fullName>
    </submittedName>
</protein>
<dbReference type="EMBL" id="BMNB01000022">
    <property type="protein sequence ID" value="GGM53536.1"/>
    <property type="molecule type" value="Genomic_DNA"/>
</dbReference>
<name>A0A917U2W3_9ACTN</name>
<gene>
    <name evidence="2" type="ORF">GCM10011608_43000</name>
</gene>
<organism evidence="2 3">
    <name type="scientific">Micromonospora sonchi</name>
    <dbReference type="NCBI Taxonomy" id="1763543"/>
    <lineage>
        <taxon>Bacteria</taxon>
        <taxon>Bacillati</taxon>
        <taxon>Actinomycetota</taxon>
        <taxon>Actinomycetes</taxon>
        <taxon>Micromonosporales</taxon>
        <taxon>Micromonosporaceae</taxon>
        <taxon>Micromonospora</taxon>
    </lineage>
</organism>
<reference evidence="2" key="2">
    <citation type="submission" date="2020-09" db="EMBL/GenBank/DDBJ databases">
        <authorList>
            <person name="Sun Q."/>
            <person name="Zhou Y."/>
        </authorList>
    </citation>
    <scope>NUCLEOTIDE SEQUENCE</scope>
    <source>
        <strain evidence="2">CGMCC 4.7312</strain>
    </source>
</reference>
<evidence type="ECO:0000313" key="2">
    <source>
        <dbReference type="EMBL" id="GGM53536.1"/>
    </source>
</evidence>
<dbReference type="AlphaFoldDB" id="A0A917U2W3"/>
<dbReference type="Proteomes" id="UP000608890">
    <property type="component" value="Unassembled WGS sequence"/>
</dbReference>
<comment type="caution">
    <text evidence="2">The sequence shown here is derived from an EMBL/GenBank/DDBJ whole genome shotgun (WGS) entry which is preliminary data.</text>
</comment>
<reference evidence="2" key="1">
    <citation type="journal article" date="2014" name="Int. J. Syst. Evol. Microbiol.">
        <title>Complete genome sequence of Corynebacterium casei LMG S-19264T (=DSM 44701T), isolated from a smear-ripened cheese.</title>
        <authorList>
            <consortium name="US DOE Joint Genome Institute (JGI-PGF)"/>
            <person name="Walter F."/>
            <person name="Albersmeier A."/>
            <person name="Kalinowski J."/>
            <person name="Ruckert C."/>
        </authorList>
    </citation>
    <scope>NUCLEOTIDE SEQUENCE</scope>
    <source>
        <strain evidence="2">CGMCC 4.7312</strain>
    </source>
</reference>
<keyword evidence="3" id="KW-1185">Reference proteome</keyword>
<sequence length="73" mass="8050">MTVWSELCALTRWLLRRPEPPPPPGTGQRYQDIEQAAAQQRLLDHAAQLQQTQGGHKPTTGRSVNGHGPGSLR</sequence>
<evidence type="ECO:0000313" key="3">
    <source>
        <dbReference type="Proteomes" id="UP000608890"/>
    </source>
</evidence>
<evidence type="ECO:0000256" key="1">
    <source>
        <dbReference type="SAM" id="MobiDB-lite"/>
    </source>
</evidence>
<accession>A0A917U2W3</accession>